<dbReference type="PANTHER" id="PTHR35218:SF9">
    <property type="entry name" value="ENDONUCLEASE_EXONUCLEASE_PHOSPHATASE DOMAIN-CONTAINING PROTEIN"/>
    <property type="match status" value="1"/>
</dbReference>
<keyword evidence="2" id="KW-1185">Reference proteome</keyword>
<dbReference type="OrthoDB" id="1750221at2759"/>
<organism evidence="1 2">
    <name type="scientific">Hibiscus trionum</name>
    <name type="common">Flower of an hour</name>
    <dbReference type="NCBI Taxonomy" id="183268"/>
    <lineage>
        <taxon>Eukaryota</taxon>
        <taxon>Viridiplantae</taxon>
        <taxon>Streptophyta</taxon>
        <taxon>Embryophyta</taxon>
        <taxon>Tracheophyta</taxon>
        <taxon>Spermatophyta</taxon>
        <taxon>Magnoliopsida</taxon>
        <taxon>eudicotyledons</taxon>
        <taxon>Gunneridae</taxon>
        <taxon>Pentapetalae</taxon>
        <taxon>rosids</taxon>
        <taxon>malvids</taxon>
        <taxon>Malvales</taxon>
        <taxon>Malvaceae</taxon>
        <taxon>Malvoideae</taxon>
        <taxon>Hibiscus</taxon>
    </lineage>
</organism>
<dbReference type="Proteomes" id="UP001165190">
    <property type="component" value="Unassembled WGS sequence"/>
</dbReference>
<dbReference type="EMBL" id="BSYR01000048">
    <property type="protein sequence ID" value="GMJ07394.1"/>
    <property type="molecule type" value="Genomic_DNA"/>
</dbReference>
<evidence type="ECO:0000313" key="1">
    <source>
        <dbReference type="EMBL" id="GMJ07394.1"/>
    </source>
</evidence>
<dbReference type="InterPro" id="IPR036691">
    <property type="entry name" value="Endo/exonu/phosph_ase_sf"/>
</dbReference>
<dbReference type="PANTHER" id="PTHR35218">
    <property type="entry name" value="RNASE H DOMAIN-CONTAINING PROTEIN"/>
    <property type="match status" value="1"/>
</dbReference>
<dbReference type="Gene3D" id="3.60.10.10">
    <property type="entry name" value="Endonuclease/exonuclease/phosphatase"/>
    <property type="match status" value="1"/>
</dbReference>
<dbReference type="AlphaFoldDB" id="A0A9W7J8V8"/>
<reference evidence="1" key="1">
    <citation type="submission" date="2023-05" db="EMBL/GenBank/DDBJ databases">
        <title>Genome and transcriptome analyses reveal genes involved in the formation of fine ridges on petal epidermal cells in Hibiscus trionum.</title>
        <authorList>
            <person name="Koshimizu S."/>
            <person name="Masuda S."/>
            <person name="Ishii T."/>
            <person name="Shirasu K."/>
            <person name="Hoshino A."/>
            <person name="Arita M."/>
        </authorList>
    </citation>
    <scope>NUCLEOTIDE SEQUENCE</scope>
    <source>
        <strain evidence="1">Hamamatsu line</strain>
    </source>
</reference>
<evidence type="ECO:0000313" key="2">
    <source>
        <dbReference type="Proteomes" id="UP001165190"/>
    </source>
</evidence>
<accession>A0A9W7J8V8</accession>
<dbReference type="SUPFAM" id="SSF56219">
    <property type="entry name" value="DNase I-like"/>
    <property type="match status" value="1"/>
</dbReference>
<evidence type="ECO:0008006" key="3">
    <source>
        <dbReference type="Google" id="ProtNLM"/>
    </source>
</evidence>
<protein>
    <recommendedName>
        <fullName evidence="3">Endonuclease/exonuclease/phosphatase domain-containing protein</fullName>
    </recommendedName>
</protein>
<comment type="caution">
    <text evidence="1">The sequence shown here is derived from an EMBL/GenBank/DDBJ whole genome shotgun (WGS) entry which is preliminary data.</text>
</comment>
<name>A0A9W7J8V8_HIBTR</name>
<sequence length="111" mass="12554">MKIRSWNVRGLGKLRAIHRLKNKLREVRPNILFLLETKLSMVRMADARRKCGFSCGFDVSANGSCGGLSLAWTNDTSVSILSFSTFHIDVVVKEKDSSCKWRLTDFYGNPV</sequence>
<proteinExistence type="predicted"/>
<gene>
    <name evidence="1" type="ORF">HRI_004408600</name>
</gene>